<feature type="region of interest" description="Disordered" evidence="3">
    <location>
        <begin position="310"/>
        <end position="352"/>
    </location>
</feature>
<dbReference type="PANTHER" id="PTHR15574">
    <property type="entry name" value="WD REPEAT DOMAIN-CONTAINING FAMILY"/>
    <property type="match status" value="1"/>
</dbReference>
<accession>A0ABD2Q703</accession>
<keyword evidence="5" id="KW-1185">Reference proteome</keyword>
<dbReference type="SMART" id="SM00320">
    <property type="entry name" value="WD40"/>
    <property type="match status" value="3"/>
</dbReference>
<dbReference type="InterPro" id="IPR001680">
    <property type="entry name" value="WD40_rpt"/>
</dbReference>
<sequence length="451" mass="50872">MGIQLVDNKLRVGVQNKDSLDQFLYNRPNEFKLFDALYNREYFGSHSLTKQAYMKNMSCFRCGPFGHYSSLDAGYGNLSMEEFLYGSLWTTERMDLESVHEPHTGCINSLRFNDFGDKIISGSDDTKIAMTDWFNQKLLTKFSSGHVLNVFQCHFVPESNDLSIVTSSQDGQVRLAILRPDGSLSGSTKCLAGHKRPCHKLNTLRDTPNVVLSAGEDGVVYSIDLRDEAKKIVNLKWAMFCGLATNPVNENEFCVSSKSDVIVRVYDRRFLVSKGIDSGYVDCFYVPDLLPSKANKLNFRYRVSENGVRSRLDPPMVEKKKKLKTKKNRSRARSPSSSSSSTSPERGNHSPDIRFAAHMNEGIFRLVDRIIRGSSFSDSNSSSHSHLPRETPVNDYFWSKYNVTNVTYSNQGDGQSITDFGDLCRSRRSPFGPEFELVFESLEIIAGVAFT</sequence>
<organism evidence="4 5">
    <name type="scientific">Cichlidogyrus casuarinus</name>
    <dbReference type="NCBI Taxonomy" id="1844966"/>
    <lineage>
        <taxon>Eukaryota</taxon>
        <taxon>Metazoa</taxon>
        <taxon>Spiralia</taxon>
        <taxon>Lophotrochozoa</taxon>
        <taxon>Platyhelminthes</taxon>
        <taxon>Monogenea</taxon>
        <taxon>Monopisthocotylea</taxon>
        <taxon>Dactylogyridea</taxon>
        <taxon>Ancyrocephalidae</taxon>
        <taxon>Cichlidogyrus</taxon>
    </lineage>
</organism>
<dbReference type="Proteomes" id="UP001626550">
    <property type="component" value="Unassembled WGS sequence"/>
</dbReference>
<dbReference type="InterPro" id="IPR015943">
    <property type="entry name" value="WD40/YVTN_repeat-like_dom_sf"/>
</dbReference>
<dbReference type="PANTHER" id="PTHR15574:SF21">
    <property type="entry name" value="DDB1- AND CUL4-ASSOCIATED FACTOR 8"/>
    <property type="match status" value="1"/>
</dbReference>
<feature type="compositionally biased region" description="Low complexity" evidence="3">
    <location>
        <begin position="333"/>
        <end position="343"/>
    </location>
</feature>
<comment type="caution">
    <text evidence="4">The sequence shown here is derived from an EMBL/GenBank/DDBJ whole genome shotgun (WGS) entry which is preliminary data.</text>
</comment>
<evidence type="ECO:0000256" key="3">
    <source>
        <dbReference type="SAM" id="MobiDB-lite"/>
    </source>
</evidence>
<keyword evidence="1" id="KW-0853">WD repeat</keyword>
<proteinExistence type="predicted"/>
<evidence type="ECO:0000313" key="5">
    <source>
        <dbReference type="Proteomes" id="UP001626550"/>
    </source>
</evidence>
<dbReference type="AlphaFoldDB" id="A0ABD2Q703"/>
<evidence type="ECO:0000256" key="1">
    <source>
        <dbReference type="ARBA" id="ARBA00022574"/>
    </source>
</evidence>
<keyword evidence="2" id="KW-0677">Repeat</keyword>
<gene>
    <name evidence="4" type="primary">DCAF8</name>
    <name evidence="4" type="ORF">Ciccas_006401</name>
</gene>
<dbReference type="InterPro" id="IPR045151">
    <property type="entry name" value="DCAF8"/>
</dbReference>
<evidence type="ECO:0000313" key="4">
    <source>
        <dbReference type="EMBL" id="KAL3314967.1"/>
    </source>
</evidence>
<evidence type="ECO:0000256" key="2">
    <source>
        <dbReference type="ARBA" id="ARBA00022737"/>
    </source>
</evidence>
<dbReference type="Pfam" id="PF00400">
    <property type="entry name" value="WD40"/>
    <property type="match status" value="1"/>
</dbReference>
<feature type="compositionally biased region" description="Basic residues" evidence="3">
    <location>
        <begin position="319"/>
        <end position="332"/>
    </location>
</feature>
<dbReference type="SUPFAM" id="SSF50978">
    <property type="entry name" value="WD40 repeat-like"/>
    <property type="match status" value="1"/>
</dbReference>
<dbReference type="Gene3D" id="2.130.10.10">
    <property type="entry name" value="YVTN repeat-like/Quinoprotein amine dehydrogenase"/>
    <property type="match status" value="1"/>
</dbReference>
<name>A0ABD2Q703_9PLAT</name>
<protein>
    <submittedName>
        <fullName evidence="4">DDB1- and CUL4-associated factor 8</fullName>
    </submittedName>
</protein>
<dbReference type="EMBL" id="JBJKFK010000860">
    <property type="protein sequence ID" value="KAL3314967.1"/>
    <property type="molecule type" value="Genomic_DNA"/>
</dbReference>
<reference evidence="4 5" key="1">
    <citation type="submission" date="2024-11" db="EMBL/GenBank/DDBJ databases">
        <title>Adaptive evolution of stress response genes in parasites aligns with host niche diversity.</title>
        <authorList>
            <person name="Hahn C."/>
            <person name="Resl P."/>
        </authorList>
    </citation>
    <scope>NUCLEOTIDE SEQUENCE [LARGE SCALE GENOMIC DNA]</scope>
    <source>
        <strain evidence="4">EGGRZ-B1_66</strain>
        <tissue evidence="4">Body</tissue>
    </source>
</reference>
<dbReference type="InterPro" id="IPR036322">
    <property type="entry name" value="WD40_repeat_dom_sf"/>
</dbReference>